<feature type="domain" description="Glycosyltransferase family 28 N-terminal" evidence="12">
    <location>
        <begin position="4"/>
        <end position="143"/>
    </location>
</feature>
<dbReference type="InterPro" id="IPR007235">
    <property type="entry name" value="Glyco_trans_28_C"/>
</dbReference>
<evidence type="ECO:0000256" key="5">
    <source>
        <dbReference type="ARBA" id="ARBA00022960"/>
    </source>
</evidence>
<keyword evidence="6 10" id="KW-0573">Peptidoglycan synthesis</keyword>
<dbReference type="RefSeq" id="WP_126378725.1">
    <property type="nucleotide sequence ID" value="NZ_AP017378.1"/>
</dbReference>
<evidence type="ECO:0000259" key="13">
    <source>
        <dbReference type="Pfam" id="PF04101"/>
    </source>
</evidence>
<evidence type="ECO:0000256" key="1">
    <source>
        <dbReference type="ARBA" id="ARBA00022475"/>
    </source>
</evidence>
<feature type="domain" description="Glycosyl transferase family 28 C-terminal" evidence="13">
    <location>
        <begin position="187"/>
        <end position="353"/>
    </location>
</feature>
<evidence type="ECO:0000259" key="12">
    <source>
        <dbReference type="Pfam" id="PF03033"/>
    </source>
</evidence>
<dbReference type="EC" id="2.4.1.227" evidence="10"/>
<dbReference type="AlphaFoldDB" id="A0A2Z6AZ58"/>
<dbReference type="UniPathway" id="UPA00219"/>
<dbReference type="Gene3D" id="3.40.50.2000">
    <property type="entry name" value="Glycogen Phosphorylase B"/>
    <property type="match status" value="2"/>
</dbReference>
<feature type="binding site" evidence="10">
    <location>
        <position position="165"/>
    </location>
    <ligand>
        <name>UDP-N-acetyl-alpha-D-glucosamine</name>
        <dbReference type="ChEBI" id="CHEBI:57705"/>
    </ligand>
</feature>
<dbReference type="PANTHER" id="PTHR21015">
    <property type="entry name" value="UDP-N-ACETYLGLUCOSAMINE--N-ACETYLMURAMYL-(PENTAPEPTIDE) PYROPHOSPHORYL-UNDECAPRENOL N-ACETYLGLUCOSAMINE TRANSFERASE 1"/>
    <property type="match status" value="1"/>
</dbReference>
<comment type="pathway">
    <text evidence="10">Cell wall biogenesis; peptidoglycan biosynthesis.</text>
</comment>
<dbReference type="Proteomes" id="UP000269883">
    <property type="component" value="Chromosome"/>
</dbReference>
<accession>A0A2Z6AZ58</accession>
<organism evidence="14 15">
    <name type="scientific">Desulfovibrio ferrophilus</name>
    <dbReference type="NCBI Taxonomy" id="241368"/>
    <lineage>
        <taxon>Bacteria</taxon>
        <taxon>Pseudomonadati</taxon>
        <taxon>Thermodesulfobacteriota</taxon>
        <taxon>Desulfovibrionia</taxon>
        <taxon>Desulfovibrionales</taxon>
        <taxon>Desulfovibrionaceae</taxon>
        <taxon>Desulfovibrio</taxon>
    </lineage>
</organism>
<dbReference type="GO" id="GO:0071555">
    <property type="term" value="P:cell wall organization"/>
    <property type="evidence" value="ECO:0007669"/>
    <property type="project" value="UniProtKB-KW"/>
</dbReference>
<dbReference type="GO" id="GO:0005975">
    <property type="term" value="P:carbohydrate metabolic process"/>
    <property type="evidence" value="ECO:0007669"/>
    <property type="project" value="InterPro"/>
</dbReference>
<dbReference type="GO" id="GO:0008360">
    <property type="term" value="P:regulation of cell shape"/>
    <property type="evidence" value="ECO:0007669"/>
    <property type="project" value="UniProtKB-KW"/>
</dbReference>
<keyword evidence="11" id="KW-1133">Transmembrane helix</keyword>
<feature type="transmembrane region" description="Helical" evidence="11">
    <location>
        <begin position="68"/>
        <end position="88"/>
    </location>
</feature>
<evidence type="ECO:0000256" key="6">
    <source>
        <dbReference type="ARBA" id="ARBA00022984"/>
    </source>
</evidence>
<keyword evidence="9 10" id="KW-0961">Cell wall biogenesis/degradation</keyword>
<keyword evidence="2 10" id="KW-0132">Cell division</keyword>
<feature type="binding site" evidence="10">
    <location>
        <position position="249"/>
    </location>
    <ligand>
        <name>UDP-N-acetyl-alpha-D-glucosamine</name>
        <dbReference type="ChEBI" id="CHEBI:57705"/>
    </ligand>
</feature>
<proteinExistence type="inferred from homology"/>
<dbReference type="Pfam" id="PF04101">
    <property type="entry name" value="Glyco_tran_28_C"/>
    <property type="match status" value="1"/>
</dbReference>
<dbReference type="SUPFAM" id="SSF53756">
    <property type="entry name" value="UDP-Glycosyltransferase/glycogen phosphorylase"/>
    <property type="match status" value="1"/>
</dbReference>
<reference evidence="14 15" key="1">
    <citation type="journal article" date="2018" name="Sci. Adv.">
        <title>Multi-heme cytochromes provide a pathway for survival in energy-limited environments.</title>
        <authorList>
            <person name="Deng X."/>
            <person name="Dohmae N."/>
            <person name="Nealson K.H."/>
            <person name="Hashimoto K."/>
            <person name="Okamoto A."/>
        </authorList>
    </citation>
    <scope>NUCLEOTIDE SEQUENCE [LARGE SCALE GENOMIC DNA]</scope>
    <source>
        <strain evidence="14 15">IS5</strain>
    </source>
</reference>
<evidence type="ECO:0000313" key="15">
    <source>
        <dbReference type="Proteomes" id="UP000269883"/>
    </source>
</evidence>
<dbReference type="InterPro" id="IPR006009">
    <property type="entry name" value="GlcNAc_MurG"/>
</dbReference>
<dbReference type="GO" id="GO:0009252">
    <property type="term" value="P:peptidoglycan biosynthetic process"/>
    <property type="evidence" value="ECO:0007669"/>
    <property type="project" value="UniProtKB-UniRule"/>
</dbReference>
<comment type="similarity">
    <text evidence="10">Belongs to the glycosyltransferase 28 family. MurG subfamily.</text>
</comment>
<evidence type="ECO:0000256" key="7">
    <source>
        <dbReference type="ARBA" id="ARBA00023136"/>
    </source>
</evidence>
<dbReference type="EMBL" id="AP017378">
    <property type="protein sequence ID" value="BBD08544.1"/>
    <property type="molecule type" value="Genomic_DNA"/>
</dbReference>
<evidence type="ECO:0000256" key="9">
    <source>
        <dbReference type="ARBA" id="ARBA00023316"/>
    </source>
</evidence>
<dbReference type="OrthoDB" id="9808936at2"/>
<dbReference type="GO" id="GO:0051301">
    <property type="term" value="P:cell division"/>
    <property type="evidence" value="ECO:0007669"/>
    <property type="project" value="UniProtKB-KW"/>
</dbReference>
<keyword evidence="1 10" id="KW-1003">Cell membrane</keyword>
<dbReference type="HAMAP" id="MF_00033">
    <property type="entry name" value="MurG"/>
    <property type="match status" value="1"/>
</dbReference>
<comment type="caution">
    <text evidence="10">Lacks conserved residue(s) required for the propagation of feature annotation.</text>
</comment>
<dbReference type="GO" id="GO:0051991">
    <property type="term" value="F:UDP-N-acetyl-D-glucosamine:N-acetylmuramoyl-L-alanyl-D-glutamyl-meso-2,6-diaminopimelyl-D-alanyl-D-alanine-diphosphoundecaprenol 4-beta-N-acetylglucosaminlytransferase activity"/>
    <property type="evidence" value="ECO:0007669"/>
    <property type="project" value="RHEA"/>
</dbReference>
<evidence type="ECO:0000256" key="3">
    <source>
        <dbReference type="ARBA" id="ARBA00022676"/>
    </source>
</evidence>
<keyword evidence="7 10" id="KW-0472">Membrane</keyword>
<name>A0A2Z6AZ58_9BACT</name>
<evidence type="ECO:0000313" key="14">
    <source>
        <dbReference type="EMBL" id="BBD08544.1"/>
    </source>
</evidence>
<dbReference type="GO" id="GO:0050511">
    <property type="term" value="F:undecaprenyldiphospho-muramoylpentapeptide beta-N-acetylglucosaminyltransferase activity"/>
    <property type="evidence" value="ECO:0007669"/>
    <property type="project" value="UniProtKB-UniRule"/>
</dbReference>
<keyword evidence="15" id="KW-1185">Reference proteome</keyword>
<gene>
    <name evidence="10 14" type="primary">murG</name>
    <name evidence="14" type="ORF">DFE_1818</name>
</gene>
<keyword evidence="8 10" id="KW-0131">Cell cycle</keyword>
<dbReference type="PANTHER" id="PTHR21015:SF22">
    <property type="entry name" value="GLYCOSYLTRANSFERASE"/>
    <property type="match status" value="1"/>
</dbReference>
<feature type="binding site" evidence="10">
    <location>
        <begin position="11"/>
        <end position="13"/>
    </location>
    <ligand>
        <name>UDP-N-acetyl-alpha-D-glucosamine</name>
        <dbReference type="ChEBI" id="CHEBI:57705"/>
    </ligand>
</feature>
<keyword evidence="11" id="KW-0812">Transmembrane</keyword>
<keyword evidence="4 10" id="KW-0808">Transferase</keyword>
<dbReference type="InterPro" id="IPR004276">
    <property type="entry name" value="GlycoTrans_28_N"/>
</dbReference>
<feature type="binding site" evidence="10">
    <location>
        <position position="193"/>
    </location>
    <ligand>
        <name>UDP-N-acetyl-alpha-D-glucosamine</name>
        <dbReference type="ChEBI" id="CHEBI:57705"/>
    </ligand>
</feature>
<evidence type="ECO:0000256" key="4">
    <source>
        <dbReference type="ARBA" id="ARBA00022679"/>
    </source>
</evidence>
<evidence type="ECO:0000256" key="8">
    <source>
        <dbReference type="ARBA" id="ARBA00023306"/>
    </source>
</evidence>
<comment type="catalytic activity">
    <reaction evidence="10">
        <text>di-trans,octa-cis-undecaprenyl diphospho-N-acetyl-alpha-D-muramoyl-L-alanyl-D-glutamyl-meso-2,6-diaminopimeloyl-D-alanyl-D-alanine + UDP-N-acetyl-alpha-D-glucosamine = di-trans,octa-cis-undecaprenyl diphospho-[N-acetyl-alpha-D-glucosaminyl-(1-&gt;4)]-N-acetyl-alpha-D-muramoyl-L-alanyl-D-glutamyl-meso-2,6-diaminopimeloyl-D-alanyl-D-alanine + UDP + H(+)</text>
        <dbReference type="Rhea" id="RHEA:31227"/>
        <dbReference type="ChEBI" id="CHEBI:15378"/>
        <dbReference type="ChEBI" id="CHEBI:57705"/>
        <dbReference type="ChEBI" id="CHEBI:58223"/>
        <dbReference type="ChEBI" id="CHEBI:61387"/>
        <dbReference type="ChEBI" id="CHEBI:61388"/>
        <dbReference type="EC" id="2.4.1.227"/>
    </reaction>
</comment>
<evidence type="ECO:0000256" key="11">
    <source>
        <dbReference type="SAM" id="Phobius"/>
    </source>
</evidence>
<dbReference type="KEGG" id="dfl:DFE_1818"/>
<sequence>MQRIVLTTGGTGGHIFPALAVAEEIKRRHPDCDVLFVGGKHGREREFAERAGLRFLGLPVRGVIGRGFRAVGAVFGLGLAVLRSWWLMLRFKPQVVLGFGGYAGFAPVLAACLRGVPCAVHEQNSYPGSTNRLLGKWVNRVFTSFPDAHGFFDAAKVEMMGNPVRTALVKQGAELAPQSAQGNCKRLLIVGGSQGAHAINKAVTGSLQSLRDKGFELWHQTGEQDLNEVRAAYAQIGWKDESARIDAFIDNMAEAYAWADAVLCRAGATTVAELTVVGKASVLIPFPQATHNHQLANAQYLERGGAAVILMQNLLDEIDLADSLYKIFEAPERLSQMCEAARSLGRPDAAKRLVDAIEEMAGN</sequence>
<dbReference type="NCBIfam" id="TIGR01133">
    <property type="entry name" value="murG"/>
    <property type="match status" value="1"/>
</dbReference>
<dbReference type="CDD" id="cd03785">
    <property type="entry name" value="GT28_MurG"/>
    <property type="match status" value="1"/>
</dbReference>
<keyword evidence="5 10" id="KW-0133">Cell shape</keyword>
<keyword evidence="3 10" id="KW-0328">Glycosyltransferase</keyword>
<comment type="subcellular location">
    <subcellularLocation>
        <location evidence="10">Cell membrane</location>
        <topology evidence="10">Peripheral membrane protein</topology>
        <orientation evidence="10">Cytoplasmic side</orientation>
    </subcellularLocation>
</comment>
<evidence type="ECO:0000256" key="2">
    <source>
        <dbReference type="ARBA" id="ARBA00022618"/>
    </source>
</evidence>
<dbReference type="Pfam" id="PF03033">
    <property type="entry name" value="Glyco_transf_28"/>
    <property type="match status" value="1"/>
</dbReference>
<dbReference type="GO" id="GO:0005886">
    <property type="term" value="C:plasma membrane"/>
    <property type="evidence" value="ECO:0007669"/>
    <property type="project" value="UniProtKB-SubCell"/>
</dbReference>
<evidence type="ECO:0000256" key="10">
    <source>
        <dbReference type="HAMAP-Rule" id="MF_00033"/>
    </source>
</evidence>
<feature type="binding site" evidence="10">
    <location>
        <position position="294"/>
    </location>
    <ligand>
        <name>UDP-N-acetyl-alpha-D-glucosamine</name>
        <dbReference type="ChEBI" id="CHEBI:57705"/>
    </ligand>
</feature>
<feature type="binding site" evidence="10">
    <location>
        <position position="124"/>
    </location>
    <ligand>
        <name>UDP-N-acetyl-alpha-D-glucosamine</name>
        <dbReference type="ChEBI" id="CHEBI:57705"/>
    </ligand>
</feature>
<comment type="function">
    <text evidence="10">Cell wall formation. Catalyzes the transfer of a GlcNAc subunit on undecaprenyl-pyrophosphoryl-MurNAc-pentapeptide (lipid intermediate I) to form undecaprenyl-pyrophosphoryl-MurNAc-(pentapeptide)GlcNAc (lipid intermediate II).</text>
</comment>
<protein>
    <recommendedName>
        <fullName evidence="10">UDP-N-acetylglucosamine--N-acetylmuramyl-(pentapeptide) pyrophosphoryl-undecaprenol N-acetylglucosamine transferase</fullName>
        <ecNumber evidence="10">2.4.1.227</ecNumber>
    </recommendedName>
    <alternativeName>
        <fullName evidence="10">Undecaprenyl-PP-MurNAc-pentapeptide-UDPGlcNAc GlcNAc transferase</fullName>
    </alternativeName>
</protein>